<dbReference type="Pfam" id="PF13458">
    <property type="entry name" value="Peripla_BP_6"/>
    <property type="match status" value="1"/>
</dbReference>
<keyword evidence="5" id="KW-1133">Transmembrane helix</keyword>
<protein>
    <recommendedName>
        <fullName evidence="6">Leucine-binding protein domain-containing protein</fullName>
    </recommendedName>
</protein>
<dbReference type="EMBL" id="MFEG01000040">
    <property type="protein sequence ID" value="OGE74832.1"/>
    <property type="molecule type" value="Genomic_DNA"/>
</dbReference>
<dbReference type="SUPFAM" id="SSF53822">
    <property type="entry name" value="Periplasmic binding protein-like I"/>
    <property type="match status" value="1"/>
</dbReference>
<evidence type="ECO:0000259" key="6">
    <source>
        <dbReference type="Pfam" id="PF13458"/>
    </source>
</evidence>
<dbReference type="InterPro" id="IPR051010">
    <property type="entry name" value="BCAA_transport"/>
</dbReference>
<keyword evidence="4" id="KW-0029">Amino-acid transport</keyword>
<evidence type="ECO:0000256" key="5">
    <source>
        <dbReference type="SAM" id="Phobius"/>
    </source>
</evidence>
<dbReference type="AlphaFoldDB" id="A0A1F5NB80"/>
<dbReference type="InterPro" id="IPR000709">
    <property type="entry name" value="Leu_Ile_Val-bd"/>
</dbReference>
<evidence type="ECO:0000256" key="1">
    <source>
        <dbReference type="ARBA" id="ARBA00010062"/>
    </source>
</evidence>
<keyword evidence="3" id="KW-0732">Signal</keyword>
<evidence type="ECO:0000256" key="4">
    <source>
        <dbReference type="ARBA" id="ARBA00022970"/>
    </source>
</evidence>
<dbReference type="CDD" id="cd19984">
    <property type="entry name" value="PBP1_ABC_ligand_binding-like"/>
    <property type="match status" value="1"/>
</dbReference>
<keyword evidence="5" id="KW-0812">Transmembrane</keyword>
<comment type="similarity">
    <text evidence="1">Belongs to the leucine-binding protein family.</text>
</comment>
<proteinExistence type="inferred from homology"/>
<dbReference type="PANTHER" id="PTHR30483">
    <property type="entry name" value="LEUCINE-SPECIFIC-BINDING PROTEIN"/>
    <property type="match status" value="1"/>
</dbReference>
<organism evidence="7 8">
    <name type="scientific">Candidatus Doudnabacteria bacterium RIFCSPHIGHO2_01_52_17</name>
    <dbReference type="NCBI Taxonomy" id="1817820"/>
    <lineage>
        <taxon>Bacteria</taxon>
        <taxon>Candidatus Doudnaibacteriota</taxon>
    </lineage>
</organism>
<evidence type="ECO:0000313" key="8">
    <source>
        <dbReference type="Proteomes" id="UP000176547"/>
    </source>
</evidence>
<dbReference type="Proteomes" id="UP000176547">
    <property type="component" value="Unassembled WGS sequence"/>
</dbReference>
<dbReference type="PRINTS" id="PR00337">
    <property type="entry name" value="LEUILEVALBP"/>
</dbReference>
<evidence type="ECO:0000256" key="2">
    <source>
        <dbReference type="ARBA" id="ARBA00022448"/>
    </source>
</evidence>
<evidence type="ECO:0000256" key="3">
    <source>
        <dbReference type="ARBA" id="ARBA00022729"/>
    </source>
</evidence>
<name>A0A1F5NB80_9BACT</name>
<keyword evidence="2" id="KW-0813">Transport</keyword>
<dbReference type="PANTHER" id="PTHR30483:SF6">
    <property type="entry name" value="PERIPLASMIC BINDING PROTEIN OF ABC TRANSPORTER FOR NATURAL AMINO ACIDS"/>
    <property type="match status" value="1"/>
</dbReference>
<feature type="transmembrane region" description="Helical" evidence="5">
    <location>
        <begin position="7"/>
        <end position="25"/>
    </location>
</feature>
<dbReference type="InterPro" id="IPR028081">
    <property type="entry name" value="Leu-bd"/>
</dbReference>
<comment type="caution">
    <text evidence="7">The sequence shown here is derived from an EMBL/GenBank/DDBJ whole genome shotgun (WGS) entry which is preliminary data.</text>
</comment>
<dbReference type="GO" id="GO:0006865">
    <property type="term" value="P:amino acid transport"/>
    <property type="evidence" value="ECO:0007669"/>
    <property type="project" value="UniProtKB-KW"/>
</dbReference>
<dbReference type="InterPro" id="IPR028082">
    <property type="entry name" value="Peripla_BP_I"/>
</dbReference>
<keyword evidence="5" id="KW-0472">Membrane</keyword>
<sequence length="383" mass="40853">MQSSSKAIIWVVVVLVILVGGYYLYRGSAPVETGPIKIGVLQPLTGDAASYGESEYKAIQIAAEEINKTGGINGRQIELIAEDSKCDPQAGGTAAQKLVNVDGVKVIIGGACSGETLAAAKITEPAKVILLSPSASSPKVSEAGDFVFRTYPSDALAGRINARYAYEKLGARKAAVFTELTDYAQGLREVYKTSFQEFGGEIVADETYNTGDVDFRTQVLKIKSKNPDIIYVVPQSPTPGVAIFKQLREAGVKAQFTTAEVLLDRQVVKDNAKALEGVIGVEVAVDYDNNPKANSLRTAHRAKFNSDPGSFAANAYDAVYLIRDAILEKGLNTGKIRDWLYSVKNWMGSVGAITIDKNGDPVMGENVRKISGGAVSDLGSYAP</sequence>
<feature type="domain" description="Leucine-binding protein" evidence="6">
    <location>
        <begin position="35"/>
        <end position="359"/>
    </location>
</feature>
<accession>A0A1F5NB80</accession>
<reference evidence="7 8" key="1">
    <citation type="journal article" date="2016" name="Nat. Commun.">
        <title>Thousands of microbial genomes shed light on interconnected biogeochemical processes in an aquifer system.</title>
        <authorList>
            <person name="Anantharaman K."/>
            <person name="Brown C.T."/>
            <person name="Hug L.A."/>
            <person name="Sharon I."/>
            <person name="Castelle C.J."/>
            <person name="Probst A.J."/>
            <person name="Thomas B.C."/>
            <person name="Singh A."/>
            <person name="Wilkins M.J."/>
            <person name="Karaoz U."/>
            <person name="Brodie E.L."/>
            <person name="Williams K.H."/>
            <person name="Hubbard S.S."/>
            <person name="Banfield J.F."/>
        </authorList>
    </citation>
    <scope>NUCLEOTIDE SEQUENCE [LARGE SCALE GENOMIC DNA]</scope>
</reference>
<gene>
    <name evidence="7" type="ORF">A3K06_03755</name>
</gene>
<dbReference type="Gene3D" id="3.40.50.2300">
    <property type="match status" value="2"/>
</dbReference>
<evidence type="ECO:0000313" key="7">
    <source>
        <dbReference type="EMBL" id="OGE74832.1"/>
    </source>
</evidence>